<dbReference type="Gene3D" id="2.50.20.10">
    <property type="entry name" value="Lipoprotein localisation LolA/LolB/LppX"/>
    <property type="match status" value="1"/>
</dbReference>
<protein>
    <submittedName>
        <fullName evidence="3">Uncharacterized protein</fullName>
    </submittedName>
</protein>
<dbReference type="PROSITE" id="PS51257">
    <property type="entry name" value="PROKAR_LIPOPROTEIN"/>
    <property type="match status" value="1"/>
</dbReference>
<dbReference type="AlphaFoldDB" id="A0A0E3SQC3"/>
<feature type="domain" description="Uncharacterized protein TP-0789" evidence="2">
    <location>
        <begin position="74"/>
        <end position="207"/>
    </location>
</feature>
<sequence>MSTQKLTILLAITSFLLFSAGCIGEDLTAEQIAEEYKQKMEDLEDFSGTVYTTTYMGEQEMTTISTITQKMPDKMKMVTLQAEQGEGTTLVSDGKTMWAYDANQNTVVITELDSIDGYDASQMDYTETIQNFMDGNEVTFDGMDNVNGRLSYAISIKPNEDTISGFGFDMKAWIDKETWMILKYEFDDEDGNLMMVTEFRDLKVNTGIPDSEFVFDIPEGTDVVTFDSFAEFVAEEMPLEEEQTVSENHVFLPSYLPEGYEFESMTHNNNPKYFEDVRETVSIVYPGESGHLYINENFYDGEPPAIMDIDGEMVDINGHEGILISPDDVGESVSLSWTIGNARISMIGSMGSEEIIKIAESME</sequence>
<proteinExistence type="predicted"/>
<dbReference type="CDD" id="cd16329">
    <property type="entry name" value="LolA_like"/>
    <property type="match status" value="1"/>
</dbReference>
<dbReference type="Pfam" id="PF17131">
    <property type="entry name" value="LolA_like"/>
    <property type="match status" value="1"/>
</dbReference>
<name>A0A0E3SQC3_METMT</name>
<organism evidence="3 4">
    <name type="scientific">Methanococcoides methylutens MM1</name>
    <dbReference type="NCBI Taxonomy" id="1434104"/>
    <lineage>
        <taxon>Archaea</taxon>
        <taxon>Methanobacteriati</taxon>
        <taxon>Methanobacteriota</taxon>
        <taxon>Stenosarchaea group</taxon>
        <taxon>Methanomicrobia</taxon>
        <taxon>Methanosarcinales</taxon>
        <taxon>Methanosarcinaceae</taxon>
        <taxon>Methanococcoides</taxon>
    </lineage>
</organism>
<dbReference type="InterPro" id="IPR052944">
    <property type="entry name" value="Sporulation_related"/>
</dbReference>
<gene>
    <name evidence="3" type="ORF">MCMEM_0185</name>
</gene>
<dbReference type="SUPFAM" id="SSF89392">
    <property type="entry name" value="Prokaryotic lipoproteins and lipoprotein localization factors"/>
    <property type="match status" value="1"/>
</dbReference>
<dbReference type="InterPro" id="IPR033399">
    <property type="entry name" value="TP_0789-like"/>
</dbReference>
<dbReference type="GeneID" id="24892659"/>
<dbReference type="RefSeq" id="WP_048204469.1">
    <property type="nucleotide sequence ID" value="NZ_CP009518.1"/>
</dbReference>
<dbReference type="Pfam" id="PF14285">
    <property type="entry name" value="DUF4367"/>
    <property type="match status" value="1"/>
</dbReference>
<accession>A0A0E3SQC3</accession>
<dbReference type="Proteomes" id="UP000033048">
    <property type="component" value="Chromosome"/>
</dbReference>
<evidence type="ECO:0000259" key="2">
    <source>
        <dbReference type="Pfam" id="PF17131"/>
    </source>
</evidence>
<keyword evidence="4" id="KW-1185">Reference proteome</keyword>
<reference evidence="3 4" key="1">
    <citation type="submission" date="2014-07" db="EMBL/GenBank/DDBJ databases">
        <title>Methanogenic archaea and the global carbon cycle.</title>
        <authorList>
            <person name="Henriksen J.R."/>
            <person name="Luke J."/>
            <person name="Reinhart S."/>
            <person name="Benedict M.N."/>
            <person name="Youngblut N.D."/>
            <person name="Metcalf M.E."/>
            <person name="Whitaker R.J."/>
            <person name="Metcalf W.W."/>
        </authorList>
    </citation>
    <scope>NUCLEOTIDE SEQUENCE [LARGE SCALE GENOMIC DNA]</scope>
    <source>
        <strain evidence="3 4">MM1</strain>
    </source>
</reference>
<evidence type="ECO:0000313" key="3">
    <source>
        <dbReference type="EMBL" id="AKB84238.1"/>
    </source>
</evidence>
<dbReference type="OrthoDB" id="137725at2157"/>
<dbReference type="InterPro" id="IPR025377">
    <property type="entry name" value="DUF4367"/>
</dbReference>
<dbReference type="PANTHER" id="PTHR37507:SF2">
    <property type="entry name" value="SPORULATION PROTEIN YDCC"/>
    <property type="match status" value="1"/>
</dbReference>
<feature type="domain" description="DUF4367" evidence="1">
    <location>
        <begin position="252"/>
        <end position="362"/>
    </location>
</feature>
<evidence type="ECO:0000313" key="4">
    <source>
        <dbReference type="Proteomes" id="UP000033048"/>
    </source>
</evidence>
<dbReference type="EMBL" id="CP009518">
    <property type="protein sequence ID" value="AKB84238.1"/>
    <property type="molecule type" value="Genomic_DNA"/>
</dbReference>
<dbReference type="KEGG" id="mmet:MCMEM_0185"/>
<dbReference type="PANTHER" id="PTHR37507">
    <property type="entry name" value="SPORULATION PROTEIN YDCC"/>
    <property type="match status" value="1"/>
</dbReference>
<dbReference type="STRING" id="1434104.MCMEM_0185"/>
<dbReference type="InterPro" id="IPR029046">
    <property type="entry name" value="LolA/LolB/LppX"/>
</dbReference>
<dbReference type="HOGENOM" id="CLU_040882_1_0_2"/>
<evidence type="ECO:0000259" key="1">
    <source>
        <dbReference type="Pfam" id="PF14285"/>
    </source>
</evidence>